<gene>
    <name evidence="1" type="ORF">PECUL_23A019285</name>
</gene>
<protein>
    <submittedName>
        <fullName evidence="1">Uncharacterized protein</fullName>
    </submittedName>
</protein>
<evidence type="ECO:0000313" key="1">
    <source>
        <dbReference type="EMBL" id="CAH2296769.1"/>
    </source>
</evidence>
<dbReference type="Proteomes" id="UP001295444">
    <property type="component" value="Chromosome 05"/>
</dbReference>
<reference evidence="1" key="1">
    <citation type="submission" date="2022-03" db="EMBL/GenBank/DDBJ databases">
        <authorList>
            <person name="Alioto T."/>
            <person name="Alioto T."/>
            <person name="Gomez Garrido J."/>
        </authorList>
    </citation>
    <scope>NUCLEOTIDE SEQUENCE</scope>
</reference>
<dbReference type="AlphaFoldDB" id="A0AAD1WBB2"/>
<name>A0AAD1WBB2_PELCU</name>
<accession>A0AAD1WBB2</accession>
<evidence type="ECO:0000313" key="2">
    <source>
        <dbReference type="Proteomes" id="UP001295444"/>
    </source>
</evidence>
<keyword evidence="2" id="KW-1185">Reference proteome</keyword>
<sequence length="109" mass="12388">MKRHHRSLQRSKAFFYTHANKGGRFLAHLLRGQTPRTQVRRLHLTSGGISGLPTDIAGEFQLFYRSLYNLDADKTQAQSAMIMARTRDYLRDTVGPTIPPDTATDLETQ</sequence>
<feature type="non-terminal residue" evidence="1">
    <location>
        <position position="109"/>
    </location>
</feature>
<proteinExistence type="predicted"/>
<dbReference type="EMBL" id="OW240916">
    <property type="protein sequence ID" value="CAH2296769.1"/>
    <property type="molecule type" value="Genomic_DNA"/>
</dbReference>
<organism evidence="1 2">
    <name type="scientific">Pelobates cultripes</name>
    <name type="common">Western spadefoot toad</name>
    <dbReference type="NCBI Taxonomy" id="61616"/>
    <lineage>
        <taxon>Eukaryota</taxon>
        <taxon>Metazoa</taxon>
        <taxon>Chordata</taxon>
        <taxon>Craniata</taxon>
        <taxon>Vertebrata</taxon>
        <taxon>Euteleostomi</taxon>
        <taxon>Amphibia</taxon>
        <taxon>Batrachia</taxon>
        <taxon>Anura</taxon>
        <taxon>Pelobatoidea</taxon>
        <taxon>Pelobatidae</taxon>
        <taxon>Pelobates</taxon>
    </lineage>
</organism>